<dbReference type="Proteomes" id="UP000030643">
    <property type="component" value="Unassembled WGS sequence"/>
</dbReference>
<name>A0A069D048_WEIOS</name>
<organism evidence="1 2">
    <name type="scientific">Weissella oryzae (strain DSM 25784 / JCM 18191 / LMG 30913 / SG25)</name>
    <dbReference type="NCBI Taxonomy" id="1329250"/>
    <lineage>
        <taxon>Bacteria</taxon>
        <taxon>Bacillati</taxon>
        <taxon>Bacillota</taxon>
        <taxon>Bacilli</taxon>
        <taxon>Lactobacillales</taxon>
        <taxon>Lactobacillaceae</taxon>
        <taxon>Weissella</taxon>
    </lineage>
</organism>
<dbReference type="AlphaFoldDB" id="A0A069D048"/>
<keyword evidence="2" id="KW-1185">Reference proteome</keyword>
<gene>
    <name evidence="1" type="ORF">WOSG25_041420</name>
</gene>
<proteinExistence type="predicted"/>
<dbReference type="EMBL" id="DF820487">
    <property type="protein sequence ID" value="GAK30701.1"/>
    <property type="molecule type" value="Genomic_DNA"/>
</dbReference>
<evidence type="ECO:0000313" key="2">
    <source>
        <dbReference type="Proteomes" id="UP000030643"/>
    </source>
</evidence>
<dbReference type="OrthoDB" id="9964022at2"/>
<protein>
    <submittedName>
        <fullName evidence="1">Uncharacterized protein</fullName>
    </submittedName>
</protein>
<sequence length="110" mass="12286">MTSDAEKLLVLIFKNYKDKIKAGSSRSNAKKFGHYEELHAALNLNISLVDTADYIGELVKAEYLDASYGSNLPMEVKLTDKGIEFGEKKFVNDVKDVLNWAGSIVNIFKP</sequence>
<accession>A0A069D048</accession>
<dbReference type="RefSeq" id="WP_027698790.1">
    <property type="nucleotide sequence ID" value="NZ_DF820487.1"/>
</dbReference>
<evidence type="ECO:0000313" key="1">
    <source>
        <dbReference type="EMBL" id="GAK30701.1"/>
    </source>
</evidence>
<reference evidence="2" key="1">
    <citation type="journal article" date="2014" name="Genome Announc.">
        <title>Draft genome sequence of Weissella oryzae SG25T, isolated from fermented rice grains.</title>
        <authorList>
            <person name="Tanizawa Y."/>
            <person name="Fujisawa T."/>
            <person name="Mochizuki T."/>
            <person name="Kaminuma E."/>
            <person name="Suzuki Y."/>
            <person name="Nakamura Y."/>
            <person name="Tohno M."/>
        </authorList>
    </citation>
    <scope>NUCLEOTIDE SEQUENCE [LARGE SCALE GENOMIC DNA]</scope>
    <source>
        <strain evidence="2">DSM 25784 / JCM 18191 / LMG 30913 / SG25</strain>
    </source>
</reference>
<dbReference type="STRING" id="1329250.WOSG25_041420"/>